<evidence type="ECO:0000313" key="3">
    <source>
        <dbReference type="Proteomes" id="UP000016569"/>
    </source>
</evidence>
<organism evidence="2 3">
    <name type="scientific">Brevundimonas abyssalis TAR-001</name>
    <dbReference type="NCBI Taxonomy" id="1391729"/>
    <lineage>
        <taxon>Bacteria</taxon>
        <taxon>Pseudomonadati</taxon>
        <taxon>Pseudomonadota</taxon>
        <taxon>Alphaproteobacteria</taxon>
        <taxon>Caulobacterales</taxon>
        <taxon>Caulobacteraceae</taxon>
        <taxon>Brevundimonas</taxon>
    </lineage>
</organism>
<gene>
    <name evidence="2" type="ORF">MBEBAB_2238</name>
</gene>
<feature type="compositionally biased region" description="Pro residues" evidence="1">
    <location>
        <begin position="1"/>
        <end position="12"/>
    </location>
</feature>
<sequence>MTYIEPTPPGGPSPEIEPGNTPGPEIDPADTPTEMPPLEPGGGDEGDSRPHD</sequence>
<keyword evidence="3" id="KW-1185">Reference proteome</keyword>
<comment type="caution">
    <text evidence="2">The sequence shown here is derived from an EMBL/GenBank/DDBJ whole genome shotgun (WGS) entry which is preliminary data.</text>
</comment>
<proteinExistence type="predicted"/>
<dbReference type="EMBL" id="BATC01000047">
    <property type="protein sequence ID" value="GAD59988.1"/>
    <property type="molecule type" value="Genomic_DNA"/>
</dbReference>
<evidence type="ECO:0000313" key="2">
    <source>
        <dbReference type="EMBL" id="GAD59988.1"/>
    </source>
</evidence>
<name>A0A8E0NCQ8_9CAUL</name>
<feature type="region of interest" description="Disordered" evidence="1">
    <location>
        <begin position="1"/>
        <end position="52"/>
    </location>
</feature>
<dbReference type="RefSeq" id="WP_021698082.1">
    <property type="nucleotide sequence ID" value="NZ_BATC01000047.1"/>
</dbReference>
<dbReference type="AlphaFoldDB" id="A0A8E0NCQ8"/>
<dbReference type="Proteomes" id="UP000016569">
    <property type="component" value="Unassembled WGS sequence"/>
</dbReference>
<accession>A0A8E0NCQ8</accession>
<reference evidence="3" key="1">
    <citation type="journal article" date="2013" name="Genome Announc.">
        <title>Draft Genome Sequence of the Dimorphic Prosthecate Bacterium Brevundimonas abyssalis TAR-001T.</title>
        <authorList>
            <person name="Tsubouchi T."/>
            <person name="Nishi S."/>
            <person name="Usui K."/>
            <person name="Shimane Y."/>
            <person name="Takaki Y."/>
            <person name="Maruyama T."/>
            <person name="Hatada Y."/>
        </authorList>
    </citation>
    <scope>NUCLEOTIDE SEQUENCE [LARGE SCALE GENOMIC DNA]</scope>
    <source>
        <strain evidence="3">TAR-001</strain>
    </source>
</reference>
<protein>
    <submittedName>
        <fullName evidence="2">Uncharacterized protein</fullName>
    </submittedName>
</protein>
<evidence type="ECO:0000256" key="1">
    <source>
        <dbReference type="SAM" id="MobiDB-lite"/>
    </source>
</evidence>